<dbReference type="SUPFAM" id="SSF54427">
    <property type="entry name" value="NTF2-like"/>
    <property type="match status" value="1"/>
</dbReference>
<keyword evidence="2" id="KW-1185">Reference proteome</keyword>
<proteinExistence type="predicted"/>
<accession>A0A3S3MP93</accession>
<organism evidence="1 2">
    <name type="scientific">Cinnamomum micranthum f. kanehirae</name>
    <dbReference type="NCBI Taxonomy" id="337451"/>
    <lineage>
        <taxon>Eukaryota</taxon>
        <taxon>Viridiplantae</taxon>
        <taxon>Streptophyta</taxon>
        <taxon>Embryophyta</taxon>
        <taxon>Tracheophyta</taxon>
        <taxon>Spermatophyta</taxon>
        <taxon>Magnoliopsida</taxon>
        <taxon>Magnoliidae</taxon>
        <taxon>Laurales</taxon>
        <taxon>Lauraceae</taxon>
        <taxon>Cinnamomum</taxon>
    </lineage>
</organism>
<dbReference type="Gene3D" id="3.10.450.50">
    <property type="match status" value="1"/>
</dbReference>
<comment type="caution">
    <text evidence="1">The sequence shown here is derived from an EMBL/GenBank/DDBJ whole genome shotgun (WGS) entry which is preliminary data.</text>
</comment>
<dbReference type="Pfam" id="PF07107">
    <property type="entry name" value="WI12"/>
    <property type="match status" value="1"/>
</dbReference>
<protein>
    <submittedName>
        <fullName evidence="1">Wound-induced protein 1</fullName>
    </submittedName>
</protein>
<gene>
    <name evidence="1" type="ORF">CKAN_01240000</name>
</gene>
<dbReference type="AlphaFoldDB" id="A0A3S3MP93"/>
<sequence>MNFQVASKAANDNETTVEALYKALSCGDSSTISRLLAVDLEWRFHGPPHCQHMRRLLTGESAYMDFRFKPRRLTAIGNWVFAEGWEGAHVYWVHVWTLNDGVITQFREYFNTRLTVQVLGALVWDKGSTLWQSDPLEHPNRSLPGLLLAI</sequence>
<evidence type="ECO:0000313" key="2">
    <source>
        <dbReference type="Proteomes" id="UP000283530"/>
    </source>
</evidence>
<dbReference type="Proteomes" id="UP000283530">
    <property type="component" value="Unassembled WGS sequence"/>
</dbReference>
<dbReference type="OrthoDB" id="1922476at2759"/>
<dbReference type="InterPro" id="IPR032710">
    <property type="entry name" value="NTF2-like_dom_sf"/>
</dbReference>
<dbReference type="InterPro" id="IPR009798">
    <property type="entry name" value="Wun1-like"/>
</dbReference>
<evidence type="ECO:0000313" key="1">
    <source>
        <dbReference type="EMBL" id="RWR83640.1"/>
    </source>
</evidence>
<dbReference type="EMBL" id="QPKB01000004">
    <property type="protein sequence ID" value="RWR83640.1"/>
    <property type="molecule type" value="Genomic_DNA"/>
</dbReference>
<reference evidence="1 2" key="1">
    <citation type="journal article" date="2019" name="Nat. Plants">
        <title>Stout camphor tree genome fills gaps in understanding of flowering plant genome evolution.</title>
        <authorList>
            <person name="Chaw S.M."/>
            <person name="Liu Y.C."/>
            <person name="Wu Y.W."/>
            <person name="Wang H.Y."/>
            <person name="Lin C.I."/>
            <person name="Wu C.S."/>
            <person name="Ke H.M."/>
            <person name="Chang L.Y."/>
            <person name="Hsu C.Y."/>
            <person name="Yang H.T."/>
            <person name="Sudianto E."/>
            <person name="Hsu M.H."/>
            <person name="Wu K.P."/>
            <person name="Wang L.N."/>
            <person name="Leebens-Mack J.H."/>
            <person name="Tsai I.J."/>
        </authorList>
    </citation>
    <scope>NUCLEOTIDE SEQUENCE [LARGE SCALE GENOMIC DNA]</scope>
    <source>
        <strain evidence="2">cv. Chaw 1501</strain>
        <tissue evidence="1">Young leaves</tissue>
    </source>
</reference>
<dbReference type="PANTHER" id="PTHR33703">
    <property type="entry name" value="OS07G0691300 PROTEIN"/>
    <property type="match status" value="1"/>
</dbReference>
<dbReference type="PANTHER" id="PTHR33703:SF16">
    <property type="entry name" value="OS05G0342100 PROTEIN"/>
    <property type="match status" value="1"/>
</dbReference>
<name>A0A3S3MP93_9MAGN</name>